<evidence type="ECO:0000259" key="2">
    <source>
        <dbReference type="Pfam" id="PF07859"/>
    </source>
</evidence>
<keyword evidence="1 3" id="KW-0378">Hydrolase</keyword>
<dbReference type="InterPro" id="IPR050300">
    <property type="entry name" value="GDXG_lipolytic_enzyme"/>
</dbReference>
<name>A0A5C3LZF4_9AGAR</name>
<dbReference type="InterPro" id="IPR013094">
    <property type="entry name" value="AB_hydrolase_3"/>
</dbReference>
<accession>A0A5C3LZF4</accession>
<protein>
    <submittedName>
        <fullName evidence="3">Alpha/Beta hydrolase protein</fullName>
    </submittedName>
</protein>
<dbReference type="InterPro" id="IPR029058">
    <property type="entry name" value="AB_hydrolase_fold"/>
</dbReference>
<proteinExistence type="predicted"/>
<dbReference type="AlphaFoldDB" id="A0A5C3LZF4"/>
<organism evidence="3 4">
    <name type="scientific">Crucibulum laeve</name>
    <dbReference type="NCBI Taxonomy" id="68775"/>
    <lineage>
        <taxon>Eukaryota</taxon>
        <taxon>Fungi</taxon>
        <taxon>Dikarya</taxon>
        <taxon>Basidiomycota</taxon>
        <taxon>Agaricomycotina</taxon>
        <taxon>Agaricomycetes</taxon>
        <taxon>Agaricomycetidae</taxon>
        <taxon>Agaricales</taxon>
        <taxon>Agaricineae</taxon>
        <taxon>Nidulariaceae</taxon>
        <taxon>Crucibulum</taxon>
    </lineage>
</organism>
<dbReference type="Proteomes" id="UP000308652">
    <property type="component" value="Unassembled WGS sequence"/>
</dbReference>
<evidence type="ECO:0000313" key="3">
    <source>
        <dbReference type="EMBL" id="TFK37793.1"/>
    </source>
</evidence>
<dbReference type="OrthoDB" id="408631at2759"/>
<dbReference type="PANTHER" id="PTHR48081:SF3">
    <property type="entry name" value="ALPHA_BETA HYDROLASE FOLD-3 DOMAIN-CONTAINING PROTEIN"/>
    <property type="match status" value="1"/>
</dbReference>
<keyword evidence="4" id="KW-1185">Reference proteome</keyword>
<dbReference type="PANTHER" id="PTHR48081">
    <property type="entry name" value="AB HYDROLASE SUPERFAMILY PROTEIN C4A8.06C"/>
    <property type="match status" value="1"/>
</dbReference>
<evidence type="ECO:0000256" key="1">
    <source>
        <dbReference type="ARBA" id="ARBA00022801"/>
    </source>
</evidence>
<dbReference type="STRING" id="68775.A0A5C3LZF4"/>
<dbReference type="EMBL" id="ML213606">
    <property type="protein sequence ID" value="TFK37793.1"/>
    <property type="molecule type" value="Genomic_DNA"/>
</dbReference>
<gene>
    <name evidence="3" type="ORF">BDQ12DRAFT_607191</name>
</gene>
<reference evidence="3 4" key="1">
    <citation type="journal article" date="2019" name="Nat. Ecol. Evol.">
        <title>Megaphylogeny resolves global patterns of mushroom evolution.</title>
        <authorList>
            <person name="Varga T."/>
            <person name="Krizsan K."/>
            <person name="Foldi C."/>
            <person name="Dima B."/>
            <person name="Sanchez-Garcia M."/>
            <person name="Sanchez-Ramirez S."/>
            <person name="Szollosi G.J."/>
            <person name="Szarkandi J.G."/>
            <person name="Papp V."/>
            <person name="Albert L."/>
            <person name="Andreopoulos W."/>
            <person name="Angelini C."/>
            <person name="Antonin V."/>
            <person name="Barry K.W."/>
            <person name="Bougher N.L."/>
            <person name="Buchanan P."/>
            <person name="Buyck B."/>
            <person name="Bense V."/>
            <person name="Catcheside P."/>
            <person name="Chovatia M."/>
            <person name="Cooper J."/>
            <person name="Damon W."/>
            <person name="Desjardin D."/>
            <person name="Finy P."/>
            <person name="Geml J."/>
            <person name="Haridas S."/>
            <person name="Hughes K."/>
            <person name="Justo A."/>
            <person name="Karasinski D."/>
            <person name="Kautmanova I."/>
            <person name="Kiss B."/>
            <person name="Kocsube S."/>
            <person name="Kotiranta H."/>
            <person name="LaButti K.M."/>
            <person name="Lechner B.E."/>
            <person name="Liimatainen K."/>
            <person name="Lipzen A."/>
            <person name="Lukacs Z."/>
            <person name="Mihaltcheva S."/>
            <person name="Morgado L.N."/>
            <person name="Niskanen T."/>
            <person name="Noordeloos M.E."/>
            <person name="Ohm R.A."/>
            <person name="Ortiz-Santana B."/>
            <person name="Ovrebo C."/>
            <person name="Racz N."/>
            <person name="Riley R."/>
            <person name="Savchenko A."/>
            <person name="Shiryaev A."/>
            <person name="Soop K."/>
            <person name="Spirin V."/>
            <person name="Szebenyi C."/>
            <person name="Tomsovsky M."/>
            <person name="Tulloss R.E."/>
            <person name="Uehling J."/>
            <person name="Grigoriev I.V."/>
            <person name="Vagvolgyi C."/>
            <person name="Papp T."/>
            <person name="Martin F.M."/>
            <person name="Miettinen O."/>
            <person name="Hibbett D.S."/>
            <person name="Nagy L.G."/>
        </authorList>
    </citation>
    <scope>NUCLEOTIDE SEQUENCE [LARGE SCALE GENOMIC DNA]</scope>
    <source>
        <strain evidence="3 4">CBS 166.37</strain>
    </source>
</reference>
<dbReference type="Gene3D" id="3.40.50.1820">
    <property type="entry name" value="alpha/beta hydrolase"/>
    <property type="match status" value="1"/>
</dbReference>
<evidence type="ECO:0000313" key="4">
    <source>
        <dbReference type="Proteomes" id="UP000308652"/>
    </source>
</evidence>
<dbReference type="Pfam" id="PF07859">
    <property type="entry name" value="Abhydrolase_3"/>
    <property type="match status" value="1"/>
</dbReference>
<sequence>MATQAEPVEITFKQVDGIDIKMDVYIPENASEKDKAPVLLWWHGLSPHMLSAPSVHNLCIVSPDYRLAPQTRLPEILSDCAHALSFLSTPQFTSATSNRVDTTRIVVSGSSAGGWLALFTGTGVGYEACGLAPPKRAVQGGNGQGIKGIASLYPITDMEDAFWKGQKPLVYIDRVIEKKEVEAYLDPNAKKTCASALDDPRSIFYHYMVQEGILPSLLLPPSSSIPASAFSIARNLSLPLPPTYIVHGTADTKVPHSQAVDVVSAYAKVGAEVVYDERPGLDHGFDKDEKCTMEEMYKFVKKVI</sequence>
<feature type="domain" description="Alpha/beta hydrolase fold-3" evidence="2">
    <location>
        <begin position="57"/>
        <end position="285"/>
    </location>
</feature>
<dbReference type="GO" id="GO:0016787">
    <property type="term" value="F:hydrolase activity"/>
    <property type="evidence" value="ECO:0007669"/>
    <property type="project" value="UniProtKB-KW"/>
</dbReference>
<dbReference type="SUPFAM" id="SSF53474">
    <property type="entry name" value="alpha/beta-Hydrolases"/>
    <property type="match status" value="1"/>
</dbReference>